<dbReference type="InterPro" id="IPR000330">
    <property type="entry name" value="SNF2_N"/>
</dbReference>
<evidence type="ECO:0000256" key="9">
    <source>
        <dbReference type="SAM" id="MobiDB-lite"/>
    </source>
</evidence>
<organism evidence="12 13">
    <name type="scientific">Wickerhamiella sorbophila</name>
    <dbReference type="NCBI Taxonomy" id="45607"/>
    <lineage>
        <taxon>Eukaryota</taxon>
        <taxon>Fungi</taxon>
        <taxon>Dikarya</taxon>
        <taxon>Ascomycota</taxon>
        <taxon>Saccharomycotina</taxon>
        <taxon>Dipodascomycetes</taxon>
        <taxon>Dipodascales</taxon>
        <taxon>Trichomonascaceae</taxon>
        <taxon>Wickerhamiella</taxon>
    </lineage>
</organism>
<comment type="subcellular location">
    <subcellularLocation>
        <location evidence="1">Nucleus</location>
    </subcellularLocation>
</comment>
<dbReference type="PANTHER" id="PTHR36498">
    <property type="entry name" value="TATA-BINDING PROTEIN-ASSOCIATED FACTOR 172"/>
    <property type="match status" value="1"/>
</dbReference>
<dbReference type="SMART" id="SM00490">
    <property type="entry name" value="HELICc"/>
    <property type="match status" value="1"/>
</dbReference>
<evidence type="ECO:0000256" key="4">
    <source>
        <dbReference type="ARBA" id="ARBA00022801"/>
    </source>
</evidence>
<keyword evidence="6" id="KW-0067">ATP-binding</keyword>
<dbReference type="Gene3D" id="3.40.50.10810">
    <property type="entry name" value="Tandem AAA-ATPase domain"/>
    <property type="match status" value="1"/>
</dbReference>
<dbReference type="GO" id="GO:0005634">
    <property type="term" value="C:nucleus"/>
    <property type="evidence" value="ECO:0007669"/>
    <property type="project" value="UniProtKB-SubCell"/>
</dbReference>
<dbReference type="CDD" id="cd17999">
    <property type="entry name" value="DEXHc_Mot1"/>
    <property type="match status" value="1"/>
</dbReference>
<feature type="domain" description="Helicase C-terminal" evidence="11">
    <location>
        <begin position="1611"/>
        <end position="1763"/>
    </location>
</feature>
<keyword evidence="5" id="KW-0347">Helicase</keyword>
<evidence type="ECO:0000256" key="2">
    <source>
        <dbReference type="ARBA" id="ARBA00022737"/>
    </source>
</evidence>
<dbReference type="InterPro" id="IPR014001">
    <property type="entry name" value="Helicase_ATP-bd"/>
</dbReference>
<keyword evidence="7" id="KW-0238">DNA-binding</keyword>
<dbReference type="InterPro" id="IPR038718">
    <property type="entry name" value="SNF2-like_sf"/>
</dbReference>
<keyword evidence="13" id="KW-1185">Reference proteome</keyword>
<reference evidence="12 13" key="1">
    <citation type="submission" date="2017-04" db="EMBL/GenBank/DDBJ databases">
        <title>Genome sequencing of [Candida] sorbophila.</title>
        <authorList>
            <person name="Ahn J.O."/>
        </authorList>
    </citation>
    <scope>NUCLEOTIDE SEQUENCE [LARGE SCALE GENOMIC DNA]</scope>
    <source>
        <strain evidence="12 13">DS02</strain>
    </source>
</reference>
<evidence type="ECO:0000256" key="5">
    <source>
        <dbReference type="ARBA" id="ARBA00022806"/>
    </source>
</evidence>
<dbReference type="FunFam" id="3.40.50.10810:FF:000009">
    <property type="entry name" value="B-TFIID TATA-box-binding protein-associated factor 1"/>
    <property type="match status" value="1"/>
</dbReference>
<keyword evidence="2" id="KW-0677">Repeat</keyword>
<dbReference type="GO" id="GO:0005524">
    <property type="term" value="F:ATP binding"/>
    <property type="evidence" value="ECO:0007669"/>
    <property type="project" value="UniProtKB-KW"/>
</dbReference>
<dbReference type="InterPro" id="IPR049730">
    <property type="entry name" value="SNF2/RAD54-like_C"/>
</dbReference>
<dbReference type="InterPro" id="IPR011989">
    <property type="entry name" value="ARM-like"/>
</dbReference>
<dbReference type="GeneID" id="36518180"/>
<evidence type="ECO:0000256" key="8">
    <source>
        <dbReference type="ARBA" id="ARBA00023242"/>
    </source>
</evidence>
<keyword evidence="4" id="KW-0378">Hydrolase</keyword>
<dbReference type="Gene3D" id="3.40.50.300">
    <property type="entry name" value="P-loop containing nucleotide triphosphate hydrolases"/>
    <property type="match status" value="1"/>
</dbReference>
<dbReference type="SMART" id="SM00487">
    <property type="entry name" value="DEXDc"/>
    <property type="match status" value="1"/>
</dbReference>
<evidence type="ECO:0000256" key="7">
    <source>
        <dbReference type="ARBA" id="ARBA00023125"/>
    </source>
</evidence>
<dbReference type="PROSITE" id="PS51194">
    <property type="entry name" value="HELICASE_CTER"/>
    <property type="match status" value="1"/>
</dbReference>
<gene>
    <name evidence="12" type="ORF">B9G98_04432</name>
</gene>
<keyword evidence="8" id="KW-0539">Nucleus</keyword>
<dbReference type="InterPro" id="IPR044078">
    <property type="entry name" value="Mot1_ATP-bd"/>
</dbReference>
<protein>
    <submittedName>
        <fullName evidence="12">TATA-binding protein-associated factor MOT1</fullName>
    </submittedName>
</protein>
<dbReference type="Pfam" id="PF12054">
    <property type="entry name" value="DUF3535"/>
    <property type="match status" value="1"/>
</dbReference>
<dbReference type="FunFam" id="3.40.50.300:FF:001793">
    <property type="entry name" value="TATA-binding protein-associated factor"/>
    <property type="match status" value="1"/>
</dbReference>
<dbReference type="InterPro" id="IPR027417">
    <property type="entry name" value="P-loop_NTPase"/>
</dbReference>
<accession>A0A2T0FPA0</accession>
<dbReference type="CDD" id="cd18793">
    <property type="entry name" value="SF2_C_SNF"/>
    <property type="match status" value="1"/>
</dbReference>
<dbReference type="GO" id="GO:0004386">
    <property type="term" value="F:helicase activity"/>
    <property type="evidence" value="ECO:0007669"/>
    <property type="project" value="UniProtKB-KW"/>
</dbReference>
<dbReference type="SUPFAM" id="SSF52540">
    <property type="entry name" value="P-loop containing nucleoside triphosphate hydrolases"/>
    <property type="match status" value="2"/>
</dbReference>
<evidence type="ECO:0000259" key="11">
    <source>
        <dbReference type="PROSITE" id="PS51194"/>
    </source>
</evidence>
<evidence type="ECO:0000256" key="1">
    <source>
        <dbReference type="ARBA" id="ARBA00004123"/>
    </source>
</evidence>
<dbReference type="RefSeq" id="XP_024666757.1">
    <property type="nucleotide sequence ID" value="XM_024810989.1"/>
</dbReference>
<dbReference type="Pfam" id="PF00271">
    <property type="entry name" value="Helicase_C"/>
    <property type="match status" value="1"/>
</dbReference>
<dbReference type="PANTHER" id="PTHR36498:SF1">
    <property type="entry name" value="TATA-BINDING PROTEIN-ASSOCIATED FACTOR 172"/>
    <property type="match status" value="1"/>
</dbReference>
<proteinExistence type="predicted"/>
<evidence type="ECO:0000313" key="13">
    <source>
        <dbReference type="Proteomes" id="UP000238350"/>
    </source>
</evidence>
<name>A0A2T0FPA0_9ASCO</name>
<dbReference type="InterPro" id="IPR001650">
    <property type="entry name" value="Helicase_C-like"/>
</dbReference>
<dbReference type="GO" id="GO:0003677">
    <property type="term" value="F:DNA binding"/>
    <property type="evidence" value="ECO:0007669"/>
    <property type="project" value="UniProtKB-KW"/>
</dbReference>
<dbReference type="Pfam" id="PF00176">
    <property type="entry name" value="SNF2-rel_dom"/>
    <property type="match status" value="1"/>
</dbReference>
<evidence type="ECO:0000259" key="10">
    <source>
        <dbReference type="PROSITE" id="PS51192"/>
    </source>
</evidence>
<evidence type="ECO:0000256" key="3">
    <source>
        <dbReference type="ARBA" id="ARBA00022741"/>
    </source>
</evidence>
<dbReference type="Gene3D" id="1.25.10.10">
    <property type="entry name" value="Leucine-rich Repeat Variant"/>
    <property type="match status" value="3"/>
</dbReference>
<dbReference type="InterPro" id="IPR044972">
    <property type="entry name" value="Mot1"/>
</dbReference>
<dbReference type="OrthoDB" id="10252227at2759"/>
<feature type="compositionally biased region" description="Basic residues" evidence="9">
    <location>
        <begin position="185"/>
        <end position="194"/>
    </location>
</feature>
<dbReference type="PROSITE" id="PS51192">
    <property type="entry name" value="HELICASE_ATP_BIND_1"/>
    <property type="match status" value="1"/>
</dbReference>
<dbReference type="GO" id="GO:0017025">
    <property type="term" value="F:TBP-class protein binding"/>
    <property type="evidence" value="ECO:0007669"/>
    <property type="project" value="InterPro"/>
</dbReference>
<dbReference type="EMBL" id="NDIQ01000022">
    <property type="protein sequence ID" value="PRT56812.1"/>
    <property type="molecule type" value="Genomic_DNA"/>
</dbReference>
<keyword evidence="3" id="KW-0547">Nucleotide-binding</keyword>
<dbReference type="GO" id="GO:0016887">
    <property type="term" value="F:ATP hydrolysis activity"/>
    <property type="evidence" value="ECO:0007669"/>
    <property type="project" value="InterPro"/>
</dbReference>
<feature type="domain" description="Helicase ATP-binding" evidence="10">
    <location>
        <begin position="1260"/>
        <end position="1442"/>
    </location>
</feature>
<dbReference type="SUPFAM" id="SSF48371">
    <property type="entry name" value="ARM repeat"/>
    <property type="match status" value="1"/>
</dbReference>
<feature type="region of interest" description="Disordered" evidence="9">
    <location>
        <begin position="180"/>
        <end position="215"/>
    </location>
</feature>
<dbReference type="Proteomes" id="UP000238350">
    <property type="component" value="Unassembled WGS sequence"/>
</dbReference>
<dbReference type="InterPro" id="IPR022707">
    <property type="entry name" value="Mot1_central_dom"/>
</dbReference>
<evidence type="ECO:0000313" key="12">
    <source>
        <dbReference type="EMBL" id="PRT56812.1"/>
    </source>
</evidence>
<evidence type="ECO:0000256" key="6">
    <source>
        <dbReference type="ARBA" id="ARBA00022840"/>
    </source>
</evidence>
<sequence>MSRLDRLVSLLDTGSSTFVRNAAADQLADVQKSHPEELFPLLGRVVTFLKSPKWDTRIAAARAIGLIVQNTEWQPGEELGAMTAVKIKEEEGVEIKEEEDIKLEVSENGDRIVDTSELLSFKKLDIQAVLAKGTVLLGSGGKEYEGGADSASQKQDILRKLGMQFEDDKTLLDDLDEELAAPPQKFRKTAKSRKATPPEPVKAAEEPAKSSSGNARMRALAKRKAKFGIKPAQAAVVDVAPQESPIESDKTEGKVVVEHKEQVQPSSLVAVKDSSVWPFSRLCELFMVDMFNPSWETRHGALLGIREIIKTAGGQAGMLFNATSEDNHSRNAAWLEDLACRLVCIIILDRFADYVADQVVAPVRESCAQALGALLLHLPQDAAEKTFFVLSRLVLQKDLGLEIPLWGVCHGGMLGLRYLVSVRTDLLTESPKMFAELVECVFHGLASADDDVQGISAATLTPIAGEFVSQRPQDISRFLDVIWDSLALLKDELSTAIGHVMDLLAKLCSYPQVLDVITETAAEDTTGERTFARLVPRLFPFLRHSITDVRKAVLRSLNTFLRLEDRHEWVDDRVFRLILQNILLEQNEAVSLLSQELWDALLETSNPKVAEVMLPTIWPAASDLLLTPIGTARRSYKMSLAHMINPWGGAFELAKDSASQVNIDGPIIEGDVLIVSVDIVLRNRIAAARALGRLLVLSAMHVDGPAPGAVIGCVSDLVAMLTSQMSSQRLIAVICLEEYALAAKDSGFAQAVTTRWKDEGCATASASNLTTIVESTVEPTLAGLLATIESQMLIFRDINPVLRAVRTQCQSLFSLMVSNGLPASAVPQLATTIEGDSNAGSDAFSLVIGEELAGPTFERLRAQLAPEVQVVMAQALNNGRANIEASINEARETLEARNIGIKAGAAAAYFALAPSLPTKLNPIIRSLMDSVKLEQNTQLHARSAERVASLVVALQSNGRGPAGAKIVKNLCAFLCVDVNEAPDFTVHENETTKILSLRKDEPRNEDAVSSLKRIKDMVLARTKREGALMALEGICKLYGDSLLENVEEIAQQFTGLDELPDGQPLVDHMAVIRAILPFIDKSLVRTVDIWDALERNLRSKYSVVRFVAAKCLSTVCQVLPDKGITFLVKRILPQINDATNLACRQGATEAVYHLMVTMGEKVLPYIVFFIVPAMGRMSDSDLDVRTIAATTFAAIIKLVPLEQGIPDPEDMPQELLEGRDKEREFISQMMDISKVKPFNLPVSIKAELRSYQQEGVNWLAFLNRYHLQGILCDDMGLGKTLQTICMVASDHHLRAEDFAKTQSPESRRLPSLIVCPTSLSGHWINEFKKYAPMIKTLSYTGPPHNRCHLRTCNDSSKVKKAINDADVVITSYDIARNDVETLSVLPWNYMVLDEGHIIRNATSKLSRAIKRYHSNHRLILSGTPIQNNVLELWSLFDFLMPGFLGSEKSFNERFSKPIIASRNPKASPKDQEGAALALEALHKQVLPFLLRRLKEDVLEDLPPKIIQDYYCDLNETQRKLYDNFAQEQKKTVQDDLSDNDKQGRKHVFQALIYMRKLCNHPAFVQHPKAELDKMLHSGSLSLQLSPKLLALQQLLKDCNITGDPTALDGANLPEPVPEAMGQHRALIFCQQKDMLDLVENSLLKKHMPGVTYLRLDGSVSGPNRHELVEKFNDDPSIDLLLLTTQVGGLGLNLTGADTVIFMEHDWNPMNDLQAMDRAHRIGQKRVVNVYRLITRGTLEERIMGLQEFKLSIASTVINQQNSGLNTMGTDQILELFNADLPTDGAVEEKPKEEALDATGKISKNDVTAGLQELWDEAEYAEEYNLDAFITSLKK</sequence>
<comment type="caution">
    <text evidence="12">The sequence shown here is derived from an EMBL/GenBank/DDBJ whole genome shotgun (WGS) entry which is preliminary data.</text>
</comment>
<dbReference type="STRING" id="45607.A0A2T0FPA0"/>
<dbReference type="InterPro" id="IPR016024">
    <property type="entry name" value="ARM-type_fold"/>
</dbReference>